<dbReference type="AlphaFoldDB" id="A0AAW2HLF6"/>
<keyword evidence="5" id="KW-0472">Membrane</keyword>
<evidence type="ECO:0000256" key="2">
    <source>
        <dbReference type="ARBA" id="ARBA00004371"/>
    </source>
</evidence>
<dbReference type="PANTHER" id="PTHR23354:SF131">
    <property type="entry name" value="MTOR-ASSOCIATED PROTEIN MEAK7"/>
    <property type="match status" value="1"/>
</dbReference>
<comment type="caution">
    <text evidence="11">The sequence shown here is derived from an EMBL/GenBank/DDBJ whole genome shotgun (WGS) entry which is preliminary data.</text>
</comment>
<evidence type="ECO:0000256" key="5">
    <source>
        <dbReference type="ARBA" id="ARBA00023136"/>
    </source>
</evidence>
<dbReference type="Pfam" id="PF07534">
    <property type="entry name" value="TLD"/>
    <property type="match status" value="1"/>
</dbReference>
<protein>
    <recommendedName>
        <fullName evidence="7">MTOR-associated protein MEAK7</fullName>
    </recommendedName>
    <alternativeName>
        <fullName evidence="9">TBC/LysM-associated domain-containing protein 1</fullName>
    </alternativeName>
    <alternativeName>
        <fullName evidence="8">TLD domain-containing protein 1</fullName>
    </alternativeName>
</protein>
<evidence type="ECO:0000256" key="8">
    <source>
        <dbReference type="ARBA" id="ARBA00041780"/>
    </source>
</evidence>
<evidence type="ECO:0000256" key="6">
    <source>
        <dbReference type="ARBA" id="ARBA00023228"/>
    </source>
</evidence>
<evidence type="ECO:0000256" key="3">
    <source>
        <dbReference type="ARBA" id="ARBA00004496"/>
    </source>
</evidence>
<dbReference type="GO" id="GO:0006979">
    <property type="term" value="P:response to oxidative stress"/>
    <property type="evidence" value="ECO:0007669"/>
    <property type="project" value="TreeGrafter"/>
</dbReference>
<organism evidence="11">
    <name type="scientific">Menopon gallinae</name>
    <name type="common">poultry shaft louse</name>
    <dbReference type="NCBI Taxonomy" id="328185"/>
    <lineage>
        <taxon>Eukaryota</taxon>
        <taxon>Metazoa</taxon>
        <taxon>Ecdysozoa</taxon>
        <taxon>Arthropoda</taxon>
        <taxon>Hexapoda</taxon>
        <taxon>Insecta</taxon>
        <taxon>Pterygota</taxon>
        <taxon>Neoptera</taxon>
        <taxon>Paraneoptera</taxon>
        <taxon>Psocodea</taxon>
        <taxon>Troctomorpha</taxon>
        <taxon>Phthiraptera</taxon>
        <taxon>Amblycera</taxon>
        <taxon>Menoponidae</taxon>
        <taxon>Menopon</taxon>
    </lineage>
</organism>
<evidence type="ECO:0000256" key="4">
    <source>
        <dbReference type="ARBA" id="ARBA00022490"/>
    </source>
</evidence>
<dbReference type="InterPro" id="IPR006571">
    <property type="entry name" value="TLDc_dom"/>
</dbReference>
<reference evidence="11" key="1">
    <citation type="journal article" date="2024" name="Gigascience">
        <title>Chromosome-level genome of the poultry shaft louse Menopon gallinae provides insight into the host-switching and adaptive evolution of parasitic lice.</title>
        <authorList>
            <person name="Xu Y."/>
            <person name="Ma L."/>
            <person name="Liu S."/>
            <person name="Liang Y."/>
            <person name="Liu Q."/>
            <person name="He Z."/>
            <person name="Tian L."/>
            <person name="Duan Y."/>
            <person name="Cai W."/>
            <person name="Li H."/>
            <person name="Song F."/>
        </authorList>
    </citation>
    <scope>NUCLEOTIDE SEQUENCE</scope>
    <source>
        <strain evidence="11">Cailab_2023a</strain>
    </source>
</reference>
<dbReference type="PROSITE" id="PS51886">
    <property type="entry name" value="TLDC"/>
    <property type="match status" value="1"/>
</dbReference>
<evidence type="ECO:0000256" key="7">
    <source>
        <dbReference type="ARBA" id="ARBA00039594"/>
    </source>
</evidence>
<comment type="subcellular location">
    <subcellularLocation>
        <location evidence="3">Cytoplasm</location>
    </subcellularLocation>
    <subcellularLocation>
        <location evidence="2">Lysosome</location>
    </subcellularLocation>
    <subcellularLocation>
        <location evidence="1">Membrane</location>
    </subcellularLocation>
</comment>
<sequence length="424" mass="47798">MGNNNGKKSCTNAYDLKLEQAFSSISNGASTIPFASLKKSWTSKIDHHLYNILESYLKKVTPKGLTKEAYKNLFIDLSNSDGEEKAKCILKVISNGEHVGRFQLLEFLVSILKTVLIIQETKSVKNFKSWRNRSSPPSERSITLFGQYYLNLVSTDTVELDWKDIKTIFVQFDLLLSMVLAFIYETEEDEYYAHLLPRWKYVPMESGRILEDISILNLVKIIFLNSELPIDYQDEWRLLFSSAINGESFSRLTGQIINKGPTIIIIKDKEGHVFGGFAPSNWSMNPNFVGDSRSFLFTLLPSMKVHPATGFNSNFQYMNVGQQTMPNGLGMGGKLEYFGLWLSADYGKGYCSESCTTYRNYKMMSGTKDFTVSHVEVWGVGPPPPTAAELGERSVLDGNVEAQAILELAGKTKYSEGLREEPKD</sequence>
<keyword evidence="4" id="KW-0963">Cytoplasm</keyword>
<dbReference type="SMART" id="SM00584">
    <property type="entry name" value="TLDc"/>
    <property type="match status" value="1"/>
</dbReference>
<name>A0AAW2HLF6_9NEOP</name>
<accession>A0AAW2HLF6</accession>
<dbReference type="GO" id="GO:0005634">
    <property type="term" value="C:nucleus"/>
    <property type="evidence" value="ECO:0007669"/>
    <property type="project" value="TreeGrafter"/>
</dbReference>
<dbReference type="EMBL" id="JARGDH010000004">
    <property type="protein sequence ID" value="KAL0270646.1"/>
    <property type="molecule type" value="Genomic_DNA"/>
</dbReference>
<dbReference type="GO" id="GO:0016020">
    <property type="term" value="C:membrane"/>
    <property type="evidence" value="ECO:0007669"/>
    <property type="project" value="UniProtKB-SubCell"/>
</dbReference>
<dbReference type="GO" id="GO:0005764">
    <property type="term" value="C:lysosome"/>
    <property type="evidence" value="ECO:0007669"/>
    <property type="project" value="UniProtKB-SubCell"/>
</dbReference>
<evidence type="ECO:0000313" key="11">
    <source>
        <dbReference type="EMBL" id="KAL0270646.1"/>
    </source>
</evidence>
<dbReference type="PANTHER" id="PTHR23354">
    <property type="entry name" value="NUCLEOLAR PROTEIN 7/ESTROGEN RECEPTOR COACTIVATOR-RELATED"/>
    <property type="match status" value="1"/>
</dbReference>
<feature type="domain" description="TLDc" evidence="10">
    <location>
        <begin position="214"/>
        <end position="381"/>
    </location>
</feature>
<gene>
    <name evidence="11" type="ORF">PYX00_007991</name>
</gene>
<evidence type="ECO:0000256" key="1">
    <source>
        <dbReference type="ARBA" id="ARBA00004370"/>
    </source>
</evidence>
<evidence type="ECO:0000259" key="10">
    <source>
        <dbReference type="PROSITE" id="PS51886"/>
    </source>
</evidence>
<keyword evidence="6" id="KW-0458">Lysosome</keyword>
<evidence type="ECO:0000256" key="9">
    <source>
        <dbReference type="ARBA" id="ARBA00042134"/>
    </source>
</evidence>
<proteinExistence type="predicted"/>